<reference evidence="3" key="1">
    <citation type="journal article" date="2019" name="Genome Biol. Evol.">
        <title>The Rhododendron genome and chromosomal organization provide insight into shared whole-genome duplications across the heath family (Ericaceae).</title>
        <authorList>
            <person name="Soza V.L."/>
            <person name="Lindsley D."/>
            <person name="Waalkes A."/>
            <person name="Ramage E."/>
            <person name="Patwardhan R.P."/>
            <person name="Burton J.N."/>
            <person name="Adey A."/>
            <person name="Kumar A."/>
            <person name="Qiu R."/>
            <person name="Shendure J."/>
            <person name="Hall B."/>
        </authorList>
    </citation>
    <scope>NUCLEOTIDE SEQUENCE</scope>
    <source>
        <strain evidence="3">RSF 1966-606</strain>
    </source>
</reference>
<keyword evidence="1" id="KW-0732">Signal</keyword>
<feature type="non-terminal residue" evidence="3">
    <location>
        <position position="354"/>
    </location>
</feature>
<dbReference type="PANTHER" id="PTHR31672:SF10">
    <property type="entry name" value="F-BOX DOMAIN-CONTAINING PROTEIN"/>
    <property type="match status" value="1"/>
</dbReference>
<dbReference type="OrthoDB" id="5314306at2759"/>
<dbReference type="PANTHER" id="PTHR31672">
    <property type="entry name" value="BNACNNG10540D PROTEIN"/>
    <property type="match status" value="1"/>
</dbReference>
<evidence type="ECO:0000313" key="3">
    <source>
        <dbReference type="EMBL" id="KAE9444680.1"/>
    </source>
</evidence>
<feature type="non-terminal residue" evidence="3">
    <location>
        <position position="1"/>
    </location>
</feature>
<gene>
    <name evidence="3" type="ORF">C3L33_23422</name>
</gene>
<feature type="domain" description="F-box associated beta-propeller type 3" evidence="2">
    <location>
        <begin position="32"/>
        <end position="248"/>
    </location>
</feature>
<dbReference type="AlphaFoldDB" id="A0A6A4KE29"/>
<dbReference type="InterPro" id="IPR017451">
    <property type="entry name" value="F-box-assoc_interact_dom"/>
</dbReference>
<feature type="signal peptide" evidence="1">
    <location>
        <begin position="1"/>
        <end position="21"/>
    </location>
</feature>
<sequence length="354" mass="39981">MAAMEMSSGICFLLFLVISGGKELYSLHYDNEAFDEYAKLHFPFKKAYSEFYRIVRSCNGVLCLTDDRHSYADNTILWNPSIQKWVTLPKPRVTFSSHGSFDHVIGFGFDAKSNDYKVVRIVRLYNLCAKVHLEIDLYSLSMGTWRNISHLGLPHVFKGRAIQAYLNGAAHWIGADIERQCMMIVSFHIGDELFHSMSLPDGIPFESWFLRPAVIQGSLSMEEEKGYSYGKSWCIWVMKEYGVASSWTKLLDVGIGEGIDRLIGFQNEGTLLIDARGDLISFRPGDVLGKELGIRSNTSNWYKFSLHTDAYVESLVLLGSSEQTKEDEVACEEEKEVEVGCGEKEIQNIEVAGT</sequence>
<dbReference type="NCBIfam" id="TIGR01640">
    <property type="entry name" value="F_box_assoc_1"/>
    <property type="match status" value="1"/>
</dbReference>
<comment type="caution">
    <text evidence="3">The sequence shown here is derived from an EMBL/GenBank/DDBJ whole genome shotgun (WGS) entry which is preliminary data.</text>
</comment>
<feature type="chain" id="PRO_5025359051" description="F-box associated beta-propeller type 3 domain-containing protein" evidence="1">
    <location>
        <begin position="22"/>
        <end position="354"/>
    </location>
</feature>
<name>A0A6A4KE29_9ERIC</name>
<dbReference type="EMBL" id="QEFC01006642">
    <property type="protein sequence ID" value="KAE9444680.1"/>
    <property type="molecule type" value="Genomic_DNA"/>
</dbReference>
<organism evidence="3">
    <name type="scientific">Rhododendron williamsianum</name>
    <dbReference type="NCBI Taxonomy" id="262921"/>
    <lineage>
        <taxon>Eukaryota</taxon>
        <taxon>Viridiplantae</taxon>
        <taxon>Streptophyta</taxon>
        <taxon>Embryophyta</taxon>
        <taxon>Tracheophyta</taxon>
        <taxon>Spermatophyta</taxon>
        <taxon>Magnoliopsida</taxon>
        <taxon>eudicotyledons</taxon>
        <taxon>Gunneridae</taxon>
        <taxon>Pentapetalae</taxon>
        <taxon>asterids</taxon>
        <taxon>Ericales</taxon>
        <taxon>Ericaceae</taxon>
        <taxon>Ericoideae</taxon>
        <taxon>Rhodoreae</taxon>
        <taxon>Rhododendron</taxon>
    </lineage>
</organism>
<dbReference type="InterPro" id="IPR013187">
    <property type="entry name" value="F-box-assoc_dom_typ3"/>
</dbReference>
<evidence type="ECO:0000256" key="1">
    <source>
        <dbReference type="SAM" id="SignalP"/>
    </source>
</evidence>
<protein>
    <recommendedName>
        <fullName evidence="2">F-box associated beta-propeller type 3 domain-containing protein</fullName>
    </recommendedName>
</protein>
<accession>A0A6A4KE29</accession>
<dbReference type="InterPro" id="IPR050796">
    <property type="entry name" value="SCF_F-box_component"/>
</dbReference>
<proteinExistence type="predicted"/>
<evidence type="ECO:0000259" key="2">
    <source>
        <dbReference type="Pfam" id="PF08268"/>
    </source>
</evidence>
<dbReference type="Pfam" id="PF08268">
    <property type="entry name" value="FBA_3"/>
    <property type="match status" value="1"/>
</dbReference>